<reference evidence="10 11" key="1">
    <citation type="journal article" date="2016" name="Int. J. Syst. Evol. Microbiol.">
        <title>Panacibacter ginsenosidivorans gen. nov., sp. nov., with ginsenoside converting activity isolated from soil of a ginseng field.</title>
        <authorList>
            <person name="Siddiqi M.Z."/>
            <person name="Muhammad Shafi S."/>
            <person name="Choi K.D."/>
            <person name="Im W.T."/>
        </authorList>
    </citation>
    <scope>NUCLEOTIDE SEQUENCE [LARGE SCALE GENOMIC DNA]</scope>
    <source>
        <strain evidence="10 11">Gsoil1550</strain>
    </source>
</reference>
<evidence type="ECO:0000256" key="6">
    <source>
        <dbReference type="ARBA" id="ARBA00022989"/>
    </source>
</evidence>
<evidence type="ECO:0000256" key="5">
    <source>
        <dbReference type="ARBA" id="ARBA00022692"/>
    </source>
</evidence>
<keyword evidence="7 8" id="KW-0472">Membrane</keyword>
<keyword evidence="5 8" id="KW-0812">Transmembrane</keyword>
<feature type="transmembrane region" description="Helical" evidence="8">
    <location>
        <begin position="254"/>
        <end position="273"/>
    </location>
</feature>
<evidence type="ECO:0000259" key="9">
    <source>
        <dbReference type="PROSITE" id="PS50850"/>
    </source>
</evidence>
<evidence type="ECO:0000256" key="2">
    <source>
        <dbReference type="ARBA" id="ARBA00004141"/>
    </source>
</evidence>
<dbReference type="InterPro" id="IPR011701">
    <property type="entry name" value="MFS"/>
</dbReference>
<evidence type="ECO:0000256" key="4">
    <source>
        <dbReference type="ARBA" id="ARBA00022448"/>
    </source>
</evidence>
<dbReference type="GO" id="GO:0022857">
    <property type="term" value="F:transmembrane transporter activity"/>
    <property type="evidence" value="ECO:0007669"/>
    <property type="project" value="InterPro"/>
</dbReference>
<keyword evidence="6 8" id="KW-1133">Transmembrane helix</keyword>
<dbReference type="SUPFAM" id="SSF103473">
    <property type="entry name" value="MFS general substrate transporter"/>
    <property type="match status" value="1"/>
</dbReference>
<evidence type="ECO:0000256" key="7">
    <source>
        <dbReference type="ARBA" id="ARBA00023136"/>
    </source>
</evidence>
<keyword evidence="4" id="KW-0813">Transport</keyword>
<keyword evidence="11" id="KW-1185">Reference proteome</keyword>
<sequence length="409" mass="44782">MMRNKKDAALGFIFVTLLIDSIGFGIIIPIMPDLIREMIHGDLSKASVYGGWLTFSYAFMQFVCAPVMGGLSDKYGRRVVLLCSLFGFAVDYMFLALAPTIAWLFVGRIIAGMMGASFTTASAYIADISTPEKRAQNFGLIGAAFGLGFIIGPGIGGQLSHYGLRFPFYAAAGLALINWLYGFFILPESLSKQNRREFEWKRANPFGMIKQLRKYPSLTGLLISLILVYLSAHAIQSTWTFYSMEKFNWTRETVGYSLTFVGVILAVVQGGLIRVIIPKLGQQRSAYVGLLLSTAGLILIAFASQGWMMYAFVIPYALGGITGPSIQSIISQTIPLNEQGEIQGALTSLMSATSIIGPVMMTYIFRYFTSSTAPVIFPGAPFIMAALLTLSSAIIAYRNFKGKPVFRRA</sequence>
<dbReference type="InterPro" id="IPR005829">
    <property type="entry name" value="Sugar_transporter_CS"/>
</dbReference>
<evidence type="ECO:0000313" key="10">
    <source>
        <dbReference type="EMBL" id="QEC70311.1"/>
    </source>
</evidence>
<organism evidence="10 11">
    <name type="scientific">Panacibacter ginsenosidivorans</name>
    <dbReference type="NCBI Taxonomy" id="1813871"/>
    <lineage>
        <taxon>Bacteria</taxon>
        <taxon>Pseudomonadati</taxon>
        <taxon>Bacteroidota</taxon>
        <taxon>Chitinophagia</taxon>
        <taxon>Chitinophagales</taxon>
        <taxon>Chitinophagaceae</taxon>
        <taxon>Panacibacter</taxon>
    </lineage>
</organism>
<proteinExistence type="inferred from homology"/>
<feature type="transmembrane region" description="Helical" evidence="8">
    <location>
        <begin position="376"/>
        <end position="397"/>
    </location>
</feature>
<comment type="similarity">
    <text evidence="3">Belongs to the major facilitator superfamily. TCR/Tet family.</text>
</comment>
<dbReference type="KEGG" id="pgin:FRZ67_21015"/>
<evidence type="ECO:0000256" key="1">
    <source>
        <dbReference type="ARBA" id="ARBA00003279"/>
    </source>
</evidence>
<name>A0A5B8VGU8_9BACT</name>
<dbReference type="PROSITE" id="PS50850">
    <property type="entry name" value="MFS"/>
    <property type="match status" value="1"/>
</dbReference>
<evidence type="ECO:0000256" key="3">
    <source>
        <dbReference type="ARBA" id="ARBA00007520"/>
    </source>
</evidence>
<protein>
    <submittedName>
        <fullName evidence="10">TCR/Tet family MFS transporter</fullName>
    </submittedName>
</protein>
<dbReference type="PROSITE" id="PS00216">
    <property type="entry name" value="SUGAR_TRANSPORT_1"/>
    <property type="match status" value="1"/>
</dbReference>
<dbReference type="InterPro" id="IPR001958">
    <property type="entry name" value="Tet-R_TetA/multi-R_MdtG-like"/>
</dbReference>
<dbReference type="InterPro" id="IPR020846">
    <property type="entry name" value="MFS_dom"/>
</dbReference>
<dbReference type="Pfam" id="PF07690">
    <property type="entry name" value="MFS_1"/>
    <property type="match status" value="1"/>
</dbReference>
<accession>A0A5B8VGU8</accession>
<dbReference type="EMBL" id="CP042435">
    <property type="protein sequence ID" value="QEC70311.1"/>
    <property type="molecule type" value="Genomic_DNA"/>
</dbReference>
<feature type="transmembrane region" description="Helical" evidence="8">
    <location>
        <begin position="285"/>
        <end position="303"/>
    </location>
</feature>
<dbReference type="PRINTS" id="PR01035">
    <property type="entry name" value="TCRTETA"/>
</dbReference>
<feature type="transmembrane region" description="Helical" evidence="8">
    <location>
        <begin position="138"/>
        <end position="156"/>
    </location>
</feature>
<dbReference type="PANTHER" id="PTHR23504:SF15">
    <property type="entry name" value="MAJOR FACILITATOR SUPERFAMILY (MFS) PROFILE DOMAIN-CONTAINING PROTEIN"/>
    <property type="match status" value="1"/>
</dbReference>
<gene>
    <name evidence="10" type="ORF">FRZ67_21015</name>
</gene>
<dbReference type="GO" id="GO:0016020">
    <property type="term" value="C:membrane"/>
    <property type="evidence" value="ECO:0007669"/>
    <property type="project" value="UniProtKB-SubCell"/>
</dbReference>
<feature type="transmembrane region" description="Helical" evidence="8">
    <location>
        <begin position="342"/>
        <end position="364"/>
    </location>
</feature>
<feature type="transmembrane region" description="Helical" evidence="8">
    <location>
        <begin position="79"/>
        <end position="97"/>
    </location>
</feature>
<dbReference type="PANTHER" id="PTHR23504">
    <property type="entry name" value="MAJOR FACILITATOR SUPERFAMILY DOMAIN-CONTAINING PROTEIN 10"/>
    <property type="match status" value="1"/>
</dbReference>
<feature type="domain" description="Major facilitator superfamily (MFS) profile" evidence="9">
    <location>
        <begin position="9"/>
        <end position="404"/>
    </location>
</feature>
<feature type="transmembrane region" description="Helical" evidence="8">
    <location>
        <begin position="309"/>
        <end position="330"/>
    </location>
</feature>
<feature type="transmembrane region" description="Helical" evidence="8">
    <location>
        <begin position="103"/>
        <end position="126"/>
    </location>
</feature>
<dbReference type="CDD" id="cd17388">
    <property type="entry name" value="MFS_TetA"/>
    <property type="match status" value="1"/>
</dbReference>
<comment type="function">
    <text evidence="1">Resistance to tetracycline by an active tetracycline efflux. This is an energy-dependent process that decreases the accumulation of the antibiotic in whole cells. This protein functions as a metal-tetracycline/H(+) antiporter.</text>
</comment>
<evidence type="ECO:0000256" key="8">
    <source>
        <dbReference type="SAM" id="Phobius"/>
    </source>
</evidence>
<dbReference type="InterPro" id="IPR036259">
    <property type="entry name" value="MFS_trans_sf"/>
</dbReference>
<feature type="transmembrane region" description="Helical" evidence="8">
    <location>
        <begin position="49"/>
        <end position="67"/>
    </location>
</feature>
<feature type="transmembrane region" description="Helical" evidence="8">
    <location>
        <begin position="168"/>
        <end position="186"/>
    </location>
</feature>
<dbReference type="OrthoDB" id="9793283at2"/>
<comment type="subcellular location">
    <subcellularLocation>
        <location evidence="2">Membrane</location>
        <topology evidence="2">Multi-pass membrane protein</topology>
    </subcellularLocation>
</comment>
<evidence type="ECO:0000313" key="11">
    <source>
        <dbReference type="Proteomes" id="UP000321533"/>
    </source>
</evidence>
<dbReference type="Gene3D" id="1.20.1250.20">
    <property type="entry name" value="MFS general substrate transporter like domains"/>
    <property type="match status" value="1"/>
</dbReference>
<dbReference type="Proteomes" id="UP000321533">
    <property type="component" value="Chromosome"/>
</dbReference>
<feature type="transmembrane region" description="Helical" evidence="8">
    <location>
        <begin position="218"/>
        <end position="242"/>
    </location>
</feature>
<dbReference type="AlphaFoldDB" id="A0A5B8VGU8"/>